<dbReference type="KEGG" id="tio:INP52_03025"/>
<evidence type="ECO:0000313" key="3">
    <source>
        <dbReference type="Proteomes" id="UP000593735"/>
    </source>
</evidence>
<name>A0A7S7RV72_9ACTN</name>
<evidence type="ECO:0000256" key="1">
    <source>
        <dbReference type="SAM" id="SignalP"/>
    </source>
</evidence>
<feature type="signal peptide" evidence="1">
    <location>
        <begin position="1"/>
        <end position="19"/>
    </location>
</feature>
<sequence>MTRRGVLACALGALGLAGAAGFGISGCDGDVADGSPAQDSSAGSVSAAHQAAVNDGDTVYYVAFSSGSIVRSDRADSSREVLYTNGQVNHLGVRYLACADDEVLFCDAPTASILAVGTVGAGAQKRTVWASGSSTRLPLPIVIAQGRLYFSLLESTSMDSELCSVALDGSDLVTHFALPEGFYARYVDVGAGRVYCSGVSLDDVRQIRSVTLEGADELVVFSLDGVASEKSALSWQVADGHVYVEAQDDVALTNRLVSVAADGTDEQLVHDFSSQKVVFDRSGDDLFFVDRETFAVLVNTGTQKDGTPSIEALATVPRRTSATALAFVEAGDEIVWVTTVTPGADSANEYVTYQVTREDAAVVELS</sequence>
<accession>A0A7S7RV72</accession>
<dbReference type="Proteomes" id="UP000593735">
    <property type="component" value="Chromosome"/>
</dbReference>
<organism evidence="2 3">
    <name type="scientific">Thermophilibacter immobilis</name>
    <dbReference type="NCBI Taxonomy" id="2779519"/>
    <lineage>
        <taxon>Bacteria</taxon>
        <taxon>Bacillati</taxon>
        <taxon>Actinomycetota</taxon>
        <taxon>Coriobacteriia</taxon>
        <taxon>Coriobacteriales</taxon>
        <taxon>Atopobiaceae</taxon>
        <taxon>Thermophilibacter</taxon>
    </lineage>
</organism>
<dbReference type="EMBL" id="CP063767">
    <property type="protein sequence ID" value="QOY61187.1"/>
    <property type="molecule type" value="Genomic_DNA"/>
</dbReference>
<protein>
    <submittedName>
        <fullName evidence="2">Uncharacterized protein</fullName>
    </submittedName>
</protein>
<keyword evidence="3" id="KW-1185">Reference proteome</keyword>
<feature type="chain" id="PRO_5031231587" evidence="1">
    <location>
        <begin position="20"/>
        <end position="366"/>
    </location>
</feature>
<keyword evidence="1" id="KW-0732">Signal</keyword>
<dbReference type="PROSITE" id="PS51257">
    <property type="entry name" value="PROKAR_LIPOPROTEIN"/>
    <property type="match status" value="1"/>
</dbReference>
<dbReference type="SUPFAM" id="SSF63825">
    <property type="entry name" value="YWTD domain"/>
    <property type="match status" value="1"/>
</dbReference>
<gene>
    <name evidence="2" type="ORF">INP52_03025</name>
</gene>
<dbReference type="RefSeq" id="WP_194372289.1">
    <property type="nucleotide sequence ID" value="NZ_CP063767.1"/>
</dbReference>
<dbReference type="AlphaFoldDB" id="A0A7S7RV72"/>
<proteinExistence type="predicted"/>
<reference evidence="2 3" key="1">
    <citation type="submission" date="2020-10" db="EMBL/GenBank/DDBJ databases">
        <title>Olsenella immobilis sp.nov., isolated from the mud in a fermentation cellar used for the production of Chinese strong-flavoured liquor.</title>
        <authorList>
            <person name="Lu L."/>
        </authorList>
    </citation>
    <scope>NUCLEOTIDE SEQUENCE [LARGE SCALE GENOMIC DNA]</scope>
    <source>
        <strain evidence="2 3">LZLJ-2</strain>
    </source>
</reference>
<evidence type="ECO:0000313" key="2">
    <source>
        <dbReference type="EMBL" id="QOY61187.1"/>
    </source>
</evidence>